<dbReference type="GO" id="GO:0006355">
    <property type="term" value="P:regulation of DNA-templated transcription"/>
    <property type="evidence" value="ECO:0007669"/>
    <property type="project" value="InterPro"/>
</dbReference>
<accession>A0A853B471</accession>
<reference evidence="1 2" key="1">
    <citation type="submission" date="2020-07" db="EMBL/GenBank/DDBJ databases">
        <title>Sequencing the genomes of 1000 actinobacteria strains.</title>
        <authorList>
            <person name="Klenk H.-P."/>
        </authorList>
    </citation>
    <scope>NUCLEOTIDE SEQUENCE [LARGE SCALE GENOMIC DNA]</scope>
    <source>
        <strain evidence="1 2">DSM 104006</strain>
    </source>
</reference>
<proteinExistence type="predicted"/>
<dbReference type="Proteomes" id="UP000549616">
    <property type="component" value="Unassembled WGS sequence"/>
</dbReference>
<dbReference type="InterPro" id="IPR013321">
    <property type="entry name" value="Arc_rbn_hlx_hlx"/>
</dbReference>
<evidence type="ECO:0000313" key="1">
    <source>
        <dbReference type="EMBL" id="NYI89607.1"/>
    </source>
</evidence>
<protein>
    <submittedName>
        <fullName evidence="1">Plasmid stability protein</fullName>
    </submittedName>
</protein>
<dbReference type="InterPro" id="IPR008651">
    <property type="entry name" value="Uncharacterised_HicB"/>
</dbReference>
<organism evidence="1 2">
    <name type="scientific">Amycolatopsis endophytica</name>
    <dbReference type="NCBI Taxonomy" id="860233"/>
    <lineage>
        <taxon>Bacteria</taxon>
        <taxon>Bacillati</taxon>
        <taxon>Actinomycetota</taxon>
        <taxon>Actinomycetes</taxon>
        <taxon>Pseudonocardiales</taxon>
        <taxon>Pseudonocardiaceae</taxon>
        <taxon>Amycolatopsis</taxon>
    </lineage>
</organism>
<keyword evidence="2" id="KW-1185">Reference proteome</keyword>
<gene>
    <name evidence="1" type="ORF">HNR02_002930</name>
</gene>
<comment type="caution">
    <text evidence="1">The sequence shown here is derived from an EMBL/GenBank/DDBJ whole genome shotgun (WGS) entry which is preliminary data.</text>
</comment>
<dbReference type="SUPFAM" id="SSF47598">
    <property type="entry name" value="Ribbon-helix-helix"/>
    <property type="match status" value="1"/>
</dbReference>
<dbReference type="RefSeq" id="WP_179773742.1">
    <property type="nucleotide sequence ID" value="NZ_JACCFK010000001.1"/>
</dbReference>
<dbReference type="Pfam" id="PF05534">
    <property type="entry name" value="HicB"/>
    <property type="match status" value="1"/>
</dbReference>
<dbReference type="InterPro" id="IPR010985">
    <property type="entry name" value="Ribbon_hlx_hlx"/>
</dbReference>
<dbReference type="AlphaFoldDB" id="A0A853B471"/>
<sequence>MKQQLILRVDPELHTRLKARAEAEGRSVNELATEWLRAGVGQEETPQEWHRRLLADGKLVTFEPDGPAPGHDELERVSAGWGTSVSEALDWTRGEW</sequence>
<evidence type="ECO:0000313" key="2">
    <source>
        <dbReference type="Proteomes" id="UP000549616"/>
    </source>
</evidence>
<name>A0A853B471_9PSEU</name>
<dbReference type="EMBL" id="JACCFK010000001">
    <property type="protein sequence ID" value="NYI89607.1"/>
    <property type="molecule type" value="Genomic_DNA"/>
</dbReference>
<dbReference type="Gene3D" id="1.10.1220.10">
    <property type="entry name" value="Met repressor-like"/>
    <property type="match status" value="1"/>
</dbReference>